<evidence type="ECO:0000256" key="4">
    <source>
        <dbReference type="ARBA" id="ARBA00022825"/>
    </source>
</evidence>
<dbReference type="InterPro" id="IPR036852">
    <property type="entry name" value="Peptidase_S8/S53_dom_sf"/>
</dbReference>
<evidence type="ECO:0000256" key="6">
    <source>
        <dbReference type="RuleBase" id="RU003355"/>
    </source>
</evidence>
<feature type="active site" description="Charge relay system" evidence="5">
    <location>
        <position position="226"/>
    </location>
</feature>
<evidence type="ECO:0008006" key="11">
    <source>
        <dbReference type="Google" id="ProtNLM"/>
    </source>
</evidence>
<dbReference type="SUPFAM" id="SSF52743">
    <property type="entry name" value="Subtilisin-like"/>
    <property type="match status" value="1"/>
</dbReference>
<dbReference type="InterPro" id="IPR022398">
    <property type="entry name" value="Peptidase_S8_His-AS"/>
</dbReference>
<dbReference type="PROSITE" id="PS00136">
    <property type="entry name" value="SUBTILASE_ASP"/>
    <property type="match status" value="1"/>
</dbReference>
<feature type="domain" description="Copper amine oxidase-like N-terminal" evidence="8">
    <location>
        <begin position="292"/>
        <end position="345"/>
    </location>
</feature>
<keyword evidence="2 5" id="KW-0645">Protease</keyword>
<dbReference type="Gene3D" id="3.30.457.10">
    <property type="entry name" value="Copper amine oxidase-like, N-terminal domain"/>
    <property type="match status" value="1"/>
</dbReference>
<dbReference type="Proteomes" id="UP000216024">
    <property type="component" value="Unassembled WGS sequence"/>
</dbReference>
<dbReference type="SUPFAM" id="SSF55383">
    <property type="entry name" value="Copper amine oxidase, domain N"/>
    <property type="match status" value="1"/>
</dbReference>
<comment type="similarity">
    <text evidence="1 5 6">Belongs to the peptidase S8 family.</text>
</comment>
<organism evidence="9 10">
    <name type="scientific">Anaeromicrobium sediminis</name>
    <dbReference type="NCBI Taxonomy" id="1478221"/>
    <lineage>
        <taxon>Bacteria</taxon>
        <taxon>Bacillati</taxon>
        <taxon>Bacillota</taxon>
        <taxon>Clostridia</taxon>
        <taxon>Peptostreptococcales</taxon>
        <taxon>Thermotaleaceae</taxon>
        <taxon>Anaeromicrobium</taxon>
    </lineage>
</organism>
<name>A0A267MHI0_9FIRM</name>
<keyword evidence="3 5" id="KW-0378">Hydrolase</keyword>
<dbReference type="PANTHER" id="PTHR43806:SF11">
    <property type="entry name" value="CEREVISIN-RELATED"/>
    <property type="match status" value="1"/>
</dbReference>
<dbReference type="GO" id="GO:0004252">
    <property type="term" value="F:serine-type endopeptidase activity"/>
    <property type="evidence" value="ECO:0007669"/>
    <property type="project" value="UniProtKB-UniRule"/>
</dbReference>
<feature type="domain" description="Peptidase S8/S53" evidence="7">
    <location>
        <begin position="37"/>
        <end position="281"/>
    </location>
</feature>
<evidence type="ECO:0000259" key="7">
    <source>
        <dbReference type="Pfam" id="PF00082"/>
    </source>
</evidence>
<evidence type="ECO:0000256" key="2">
    <source>
        <dbReference type="ARBA" id="ARBA00022670"/>
    </source>
</evidence>
<evidence type="ECO:0000313" key="9">
    <source>
        <dbReference type="EMBL" id="PAB58335.1"/>
    </source>
</evidence>
<accession>A0A267MHI0</accession>
<gene>
    <name evidence="9" type="ORF">CCE28_15465</name>
</gene>
<comment type="caution">
    <text evidence="9">The sequence shown here is derived from an EMBL/GenBank/DDBJ whole genome shotgun (WGS) entry which is preliminary data.</text>
</comment>
<dbReference type="PRINTS" id="PR00723">
    <property type="entry name" value="SUBTILISIN"/>
</dbReference>
<evidence type="ECO:0000256" key="5">
    <source>
        <dbReference type="PROSITE-ProRule" id="PRU01240"/>
    </source>
</evidence>
<dbReference type="AlphaFoldDB" id="A0A267MHI0"/>
<dbReference type="OrthoDB" id="9798386at2"/>
<dbReference type="PANTHER" id="PTHR43806">
    <property type="entry name" value="PEPTIDASE S8"/>
    <property type="match status" value="1"/>
</dbReference>
<proteinExistence type="inferred from homology"/>
<dbReference type="InterPro" id="IPR023827">
    <property type="entry name" value="Peptidase_S8_Asp-AS"/>
</dbReference>
<dbReference type="PROSITE" id="PS51892">
    <property type="entry name" value="SUBTILASE"/>
    <property type="match status" value="1"/>
</dbReference>
<dbReference type="InterPro" id="IPR023828">
    <property type="entry name" value="Peptidase_S8_Ser-AS"/>
</dbReference>
<feature type="active site" description="Charge relay system" evidence="5">
    <location>
        <position position="46"/>
    </location>
</feature>
<keyword evidence="4 5" id="KW-0720">Serine protease</keyword>
<dbReference type="Gene3D" id="3.40.50.200">
    <property type="entry name" value="Peptidase S8/S53 domain"/>
    <property type="match status" value="1"/>
</dbReference>
<evidence type="ECO:0000256" key="1">
    <source>
        <dbReference type="ARBA" id="ARBA00011073"/>
    </source>
</evidence>
<dbReference type="CDD" id="cd00306">
    <property type="entry name" value="Peptidases_S8_S53"/>
    <property type="match status" value="1"/>
</dbReference>
<evidence type="ECO:0000256" key="3">
    <source>
        <dbReference type="ARBA" id="ARBA00022801"/>
    </source>
</evidence>
<dbReference type="PROSITE" id="PS00137">
    <property type="entry name" value="SUBTILASE_HIS"/>
    <property type="match status" value="1"/>
</dbReference>
<dbReference type="InterPro" id="IPR050131">
    <property type="entry name" value="Peptidase_S8_subtilisin-like"/>
</dbReference>
<keyword evidence="10" id="KW-1185">Reference proteome</keyword>
<protein>
    <recommendedName>
        <fullName evidence="11">Peptidase S8/S53 domain-containing protein</fullName>
    </recommendedName>
</protein>
<dbReference type="InterPro" id="IPR015500">
    <property type="entry name" value="Peptidase_S8_subtilisin-rel"/>
</dbReference>
<dbReference type="PROSITE" id="PS00138">
    <property type="entry name" value="SUBTILASE_SER"/>
    <property type="match status" value="1"/>
</dbReference>
<dbReference type="Pfam" id="PF07833">
    <property type="entry name" value="Cu_amine_oxidN1"/>
    <property type="match status" value="1"/>
</dbReference>
<evidence type="ECO:0000313" key="10">
    <source>
        <dbReference type="Proteomes" id="UP000216024"/>
    </source>
</evidence>
<dbReference type="InterPro" id="IPR036582">
    <property type="entry name" value="Mao_N_sf"/>
</dbReference>
<feature type="active site" description="Charge relay system" evidence="5">
    <location>
        <position position="76"/>
    </location>
</feature>
<sequence>MIIFIEEEEKMKNPHNNSFELLNLSGRKAYWSQGFKGENVKVAVIDTGILIDHEQFKDVKITEKSMLDDKVEPNYHGTAVASLIAGKDLGVAPSCELLSIEIKDSVGDPHLDKIAKAIIYAVDEGCDLINISYSHYANYGGVEEAIEYAEANNVLIICSSGNDGSEGKRYPAAFDETISVGGVNYDYEKIKWVTYGSTLDVCQVCENVLAAHSISSNEYALMSGTSFSTPIVTGIAALLVCKHKYFNNGKKIPVNILRYMLKNQFVKDLSIKGKDKLYGYGFCTLQPLSLILEFKIDSMEMKQNGEVIKMEEPAKIENGRTLVPLKYANDGATVLWMQEERKVKIMY</sequence>
<dbReference type="InterPro" id="IPR012854">
    <property type="entry name" value="Cu_amine_oxidase-like_N"/>
</dbReference>
<dbReference type="Pfam" id="PF00082">
    <property type="entry name" value="Peptidase_S8"/>
    <property type="match status" value="1"/>
</dbReference>
<evidence type="ECO:0000259" key="8">
    <source>
        <dbReference type="Pfam" id="PF07833"/>
    </source>
</evidence>
<dbReference type="EMBL" id="NIBG01000016">
    <property type="protein sequence ID" value="PAB58335.1"/>
    <property type="molecule type" value="Genomic_DNA"/>
</dbReference>
<reference evidence="9 10" key="1">
    <citation type="submission" date="2017-06" db="EMBL/GenBank/DDBJ databases">
        <title>Draft genome sequence of anaerobic fermentative bacterium Anaeromicrobium sediminis DY2726D isolated from West Pacific Ocean sediments.</title>
        <authorList>
            <person name="Zeng X."/>
        </authorList>
    </citation>
    <scope>NUCLEOTIDE SEQUENCE [LARGE SCALE GENOMIC DNA]</scope>
    <source>
        <strain evidence="9 10">DY2726D</strain>
    </source>
</reference>
<dbReference type="GO" id="GO:0006508">
    <property type="term" value="P:proteolysis"/>
    <property type="evidence" value="ECO:0007669"/>
    <property type="project" value="UniProtKB-KW"/>
</dbReference>
<dbReference type="InterPro" id="IPR000209">
    <property type="entry name" value="Peptidase_S8/S53_dom"/>
</dbReference>